<name>A0A7J9NWG5_METMI</name>
<dbReference type="AlphaFoldDB" id="A0A7J9NWG5"/>
<accession>A0A7J9NWG5</accession>
<dbReference type="Proteomes" id="UP000564425">
    <property type="component" value="Unassembled WGS sequence"/>
</dbReference>
<evidence type="ECO:0000313" key="1">
    <source>
        <dbReference type="EMBL" id="MBA2851661.1"/>
    </source>
</evidence>
<proteinExistence type="predicted"/>
<protein>
    <submittedName>
        <fullName evidence="1">Uncharacterized protein</fullName>
    </submittedName>
</protein>
<organism evidence="1 2">
    <name type="scientific">Methanococcus maripaludis</name>
    <name type="common">Methanococcus deltae</name>
    <dbReference type="NCBI Taxonomy" id="39152"/>
    <lineage>
        <taxon>Archaea</taxon>
        <taxon>Methanobacteriati</taxon>
        <taxon>Methanobacteriota</taxon>
        <taxon>Methanomada group</taxon>
        <taxon>Methanococci</taxon>
        <taxon>Methanococcales</taxon>
        <taxon>Methanococcaceae</taxon>
        <taxon>Methanococcus</taxon>
    </lineage>
</organism>
<comment type="caution">
    <text evidence="1">The sequence shown here is derived from an EMBL/GenBank/DDBJ whole genome shotgun (WGS) entry which is preliminary data.</text>
</comment>
<sequence>MLMNTMKDLCDVYDEMRKQVIVARNIVILLGFKNRTLKQHNYKLIPNAANHAIRSYSYIQPNSIAAKGKSFEVCSILSKLKFVEPRTIRLDEPALLPKTCFVFDSILYKPDTNEFLFVNMNEGSRDYTVSVNRTSNFLLENVPESIDDVVKEIYNEYVECNAHNAKIVDELHTYAKLQKLDKV</sequence>
<dbReference type="RefSeq" id="WP_181501487.1">
    <property type="nucleotide sequence ID" value="NZ_JACDUH010000003.1"/>
</dbReference>
<reference evidence="1 2" key="1">
    <citation type="submission" date="2020-07" db="EMBL/GenBank/DDBJ databases">
        <title>Genomic Encyclopedia of Type Strains, Phase IV (KMG-V): Genome sequencing to study the core and pangenomes of soil and plant-associated prokaryotes.</title>
        <authorList>
            <person name="Whitman W."/>
        </authorList>
    </citation>
    <scope>NUCLEOTIDE SEQUENCE [LARGE SCALE GENOMIC DNA]</scope>
    <source>
        <strain evidence="1 2">A1</strain>
    </source>
</reference>
<dbReference type="EMBL" id="JACDUH010000003">
    <property type="protein sequence ID" value="MBA2851661.1"/>
    <property type="molecule type" value="Genomic_DNA"/>
</dbReference>
<evidence type="ECO:0000313" key="2">
    <source>
        <dbReference type="Proteomes" id="UP000564425"/>
    </source>
</evidence>
<gene>
    <name evidence="1" type="ORF">HNP86_001820</name>
</gene>